<name>A0A9W9JDC4_9EURO</name>
<feature type="compositionally biased region" description="Polar residues" evidence="1">
    <location>
        <begin position="14"/>
        <end position="33"/>
    </location>
</feature>
<dbReference type="GeneID" id="83182769"/>
<reference evidence="2" key="2">
    <citation type="journal article" date="2023" name="IMA Fungus">
        <title>Comparative genomic study of the Penicillium genus elucidates a diverse pangenome and 15 lateral gene transfer events.</title>
        <authorList>
            <person name="Petersen C."/>
            <person name="Sorensen T."/>
            <person name="Nielsen M.R."/>
            <person name="Sondergaard T.E."/>
            <person name="Sorensen J.L."/>
            <person name="Fitzpatrick D.A."/>
            <person name="Frisvad J.C."/>
            <person name="Nielsen K.L."/>
        </authorList>
    </citation>
    <scope>NUCLEOTIDE SEQUENCE</scope>
    <source>
        <strain evidence="2">IBT 15544</strain>
    </source>
</reference>
<evidence type="ECO:0000313" key="2">
    <source>
        <dbReference type="EMBL" id="KAJ5194968.1"/>
    </source>
</evidence>
<accession>A0A9W9JDC4</accession>
<organism evidence="2 3">
    <name type="scientific">Penicillium cinerascens</name>
    <dbReference type="NCBI Taxonomy" id="70096"/>
    <lineage>
        <taxon>Eukaryota</taxon>
        <taxon>Fungi</taxon>
        <taxon>Dikarya</taxon>
        <taxon>Ascomycota</taxon>
        <taxon>Pezizomycotina</taxon>
        <taxon>Eurotiomycetes</taxon>
        <taxon>Eurotiomycetidae</taxon>
        <taxon>Eurotiales</taxon>
        <taxon>Aspergillaceae</taxon>
        <taxon>Penicillium</taxon>
    </lineage>
</organism>
<feature type="compositionally biased region" description="Basic and acidic residues" evidence="1">
    <location>
        <begin position="35"/>
        <end position="68"/>
    </location>
</feature>
<proteinExistence type="predicted"/>
<evidence type="ECO:0000256" key="1">
    <source>
        <dbReference type="SAM" id="MobiDB-lite"/>
    </source>
</evidence>
<reference evidence="2" key="1">
    <citation type="submission" date="2022-12" db="EMBL/GenBank/DDBJ databases">
        <authorList>
            <person name="Petersen C."/>
        </authorList>
    </citation>
    <scope>NUCLEOTIDE SEQUENCE</scope>
    <source>
        <strain evidence="2">IBT 15544</strain>
    </source>
</reference>
<dbReference type="AlphaFoldDB" id="A0A9W9JDC4"/>
<protein>
    <submittedName>
        <fullName evidence="2">Uncharacterized protein</fullName>
    </submittedName>
</protein>
<dbReference type="RefSeq" id="XP_058305456.1">
    <property type="nucleotide sequence ID" value="XM_058455468.1"/>
</dbReference>
<dbReference type="Proteomes" id="UP001150904">
    <property type="component" value="Unassembled WGS sequence"/>
</dbReference>
<sequence>MTFLPAIRAGSRRAMQSSYTIPSTSAFHTSATRRTLKESDKNRDDLPNIYESEKDRQLKSTKEGKARWNAELASNSEADVKADRGETGAEDKDFEAMQERTKHIPNKGK</sequence>
<evidence type="ECO:0000313" key="3">
    <source>
        <dbReference type="Proteomes" id="UP001150904"/>
    </source>
</evidence>
<dbReference type="OrthoDB" id="529205at2759"/>
<feature type="compositionally biased region" description="Basic and acidic residues" evidence="1">
    <location>
        <begin position="78"/>
        <end position="102"/>
    </location>
</feature>
<keyword evidence="3" id="KW-1185">Reference proteome</keyword>
<comment type="caution">
    <text evidence="2">The sequence shown here is derived from an EMBL/GenBank/DDBJ whole genome shotgun (WGS) entry which is preliminary data.</text>
</comment>
<dbReference type="EMBL" id="JAPQKR010000015">
    <property type="protein sequence ID" value="KAJ5194968.1"/>
    <property type="molecule type" value="Genomic_DNA"/>
</dbReference>
<gene>
    <name evidence="2" type="ORF">N7498_008406</name>
</gene>
<feature type="region of interest" description="Disordered" evidence="1">
    <location>
        <begin position="1"/>
        <end position="109"/>
    </location>
</feature>